<evidence type="ECO:0000256" key="2">
    <source>
        <dbReference type="SAM" id="MobiDB-lite"/>
    </source>
</evidence>
<organism evidence="4 5">
    <name type="scientific">Prauserella flavalba</name>
    <dbReference type="NCBI Taxonomy" id="1477506"/>
    <lineage>
        <taxon>Bacteria</taxon>
        <taxon>Bacillati</taxon>
        <taxon>Actinomycetota</taxon>
        <taxon>Actinomycetes</taxon>
        <taxon>Pseudonocardiales</taxon>
        <taxon>Pseudonocardiaceae</taxon>
        <taxon>Prauserella</taxon>
    </lineage>
</organism>
<dbReference type="InterPro" id="IPR050245">
    <property type="entry name" value="PrsA_foldase"/>
</dbReference>
<dbReference type="GO" id="GO:0003755">
    <property type="term" value="F:peptidyl-prolyl cis-trans isomerase activity"/>
    <property type="evidence" value="ECO:0007669"/>
    <property type="project" value="UniProtKB-KW"/>
</dbReference>
<accession>A0A318LFC0</accession>
<keyword evidence="5" id="KW-1185">Reference proteome</keyword>
<dbReference type="SUPFAM" id="SSF54534">
    <property type="entry name" value="FKBP-like"/>
    <property type="match status" value="1"/>
</dbReference>
<evidence type="ECO:0000259" key="3">
    <source>
        <dbReference type="PROSITE" id="PS50198"/>
    </source>
</evidence>
<protein>
    <submittedName>
        <fullName evidence="4">Parvulin peptidyl-prolyl isomerase</fullName>
    </submittedName>
</protein>
<dbReference type="PANTHER" id="PTHR47245">
    <property type="entry name" value="PEPTIDYLPROLYL ISOMERASE"/>
    <property type="match status" value="1"/>
</dbReference>
<dbReference type="Pfam" id="PF13624">
    <property type="entry name" value="SurA_N_3"/>
    <property type="match status" value="1"/>
</dbReference>
<name>A0A318LFC0_9PSEU</name>
<dbReference type="Proteomes" id="UP000247892">
    <property type="component" value="Unassembled WGS sequence"/>
</dbReference>
<dbReference type="PROSITE" id="PS01096">
    <property type="entry name" value="PPIC_PPIASE_1"/>
    <property type="match status" value="1"/>
</dbReference>
<reference evidence="4 5" key="1">
    <citation type="submission" date="2016-07" db="EMBL/GenBank/DDBJ databases">
        <title>Draft genome sequence of Prauserella sp. YIM 121212, isolated from alkaline soil.</title>
        <authorList>
            <person name="Ruckert C."/>
            <person name="Albersmeier A."/>
            <person name="Jiang C.-L."/>
            <person name="Jiang Y."/>
            <person name="Kalinowski J."/>
            <person name="Schneider O."/>
            <person name="Winkler A."/>
            <person name="Zotchev S.B."/>
        </authorList>
    </citation>
    <scope>NUCLEOTIDE SEQUENCE [LARGE SCALE GENOMIC DNA]</scope>
    <source>
        <strain evidence="4 5">YIM 121212</strain>
    </source>
</reference>
<feature type="region of interest" description="Disordered" evidence="2">
    <location>
        <begin position="328"/>
        <end position="354"/>
    </location>
</feature>
<dbReference type="Gene3D" id="1.10.4030.10">
    <property type="entry name" value="Porin chaperone SurA, peptide-binding domain"/>
    <property type="match status" value="1"/>
</dbReference>
<dbReference type="Pfam" id="PF13145">
    <property type="entry name" value="Rotamase_2"/>
    <property type="match status" value="1"/>
</dbReference>
<comment type="caution">
    <text evidence="4">The sequence shown here is derived from an EMBL/GenBank/DDBJ whole genome shotgun (WGS) entry which is preliminary data.</text>
</comment>
<dbReference type="InterPro" id="IPR027304">
    <property type="entry name" value="Trigger_fact/SurA_dom_sf"/>
</dbReference>
<dbReference type="PANTHER" id="PTHR47245:SF2">
    <property type="entry name" value="PEPTIDYL-PROLYL CIS-TRANS ISOMERASE HP_0175-RELATED"/>
    <property type="match status" value="1"/>
</dbReference>
<dbReference type="SUPFAM" id="SSF109998">
    <property type="entry name" value="Triger factor/SurA peptide-binding domain-like"/>
    <property type="match status" value="1"/>
</dbReference>
<sequence length="354" mass="38806">MGGRLRVPRTKRARALLAVVLVLLLGGGTAGYFWWKSGELPDGVAFRVGDKMVTVDDVNKEMDTLRALYGVQRPTDANALDRYWRDGAKAQAVSIVLDDAARAQNITIADKTARDVLSRYIAQQIGEGPSARDEFVRALGNAGTSEQAVLTEIKRQLALNQLFDQVTAGQTVTDEEVRQAFDQRRAQLGTPERRHLRNIVVRTKEEADQVLADIRGGSTFEDVAARTSLDSTRTAGGDLGELSSDQLDESYRGPAFSARPGTVFGPVQNEHGWNVGKVEQVLPPIPAEFEQVKGRLKDTLLLEKSLRVWRDWLAEQIKRADVQYADRYLPADPDAPPGDDSIPGNAPAPAGPPR</sequence>
<evidence type="ECO:0000313" key="4">
    <source>
        <dbReference type="EMBL" id="PXY20630.1"/>
    </source>
</evidence>
<dbReference type="InterPro" id="IPR046357">
    <property type="entry name" value="PPIase_dom_sf"/>
</dbReference>
<gene>
    <name evidence="4" type="ORF">BA062_32470</name>
</gene>
<evidence type="ECO:0000313" key="5">
    <source>
        <dbReference type="Proteomes" id="UP000247892"/>
    </source>
</evidence>
<dbReference type="InterPro" id="IPR023058">
    <property type="entry name" value="PPIase_PpiC_CS"/>
</dbReference>
<dbReference type="AlphaFoldDB" id="A0A318LFC0"/>
<dbReference type="InterPro" id="IPR000297">
    <property type="entry name" value="PPIase_PpiC"/>
</dbReference>
<feature type="domain" description="PpiC" evidence="3">
    <location>
        <begin position="191"/>
        <end position="280"/>
    </location>
</feature>
<feature type="compositionally biased region" description="Low complexity" evidence="2">
    <location>
        <begin position="338"/>
        <end position="348"/>
    </location>
</feature>
<evidence type="ECO:0000256" key="1">
    <source>
        <dbReference type="PROSITE-ProRule" id="PRU00278"/>
    </source>
</evidence>
<keyword evidence="1" id="KW-0697">Rotamase</keyword>
<dbReference type="Gene3D" id="3.10.50.40">
    <property type="match status" value="1"/>
</dbReference>
<keyword evidence="1 4" id="KW-0413">Isomerase</keyword>
<dbReference type="EMBL" id="MASU01000016">
    <property type="protein sequence ID" value="PXY20630.1"/>
    <property type="molecule type" value="Genomic_DNA"/>
</dbReference>
<proteinExistence type="predicted"/>
<dbReference type="PROSITE" id="PS50198">
    <property type="entry name" value="PPIC_PPIASE_2"/>
    <property type="match status" value="1"/>
</dbReference>